<organism evidence="2 3">
    <name type="scientific">Naegleria lovaniensis</name>
    <name type="common">Amoeba</name>
    <dbReference type="NCBI Taxonomy" id="51637"/>
    <lineage>
        <taxon>Eukaryota</taxon>
        <taxon>Discoba</taxon>
        <taxon>Heterolobosea</taxon>
        <taxon>Tetramitia</taxon>
        <taxon>Eutetramitia</taxon>
        <taxon>Vahlkampfiidae</taxon>
        <taxon>Naegleria</taxon>
    </lineage>
</organism>
<comment type="caution">
    <text evidence="2">The sequence shown here is derived from an EMBL/GenBank/DDBJ whole genome shotgun (WGS) entry which is preliminary data.</text>
</comment>
<keyword evidence="3" id="KW-1185">Reference proteome</keyword>
<evidence type="ECO:0000256" key="1">
    <source>
        <dbReference type="ARBA" id="ARBA00008889"/>
    </source>
</evidence>
<proteinExistence type="inferred from homology"/>
<comment type="similarity">
    <text evidence="1">Belongs to the universal ribosomal protein uL10 family.</text>
</comment>
<sequence>MRQQLVSLRAVTPKHHKECSKEIRKLDKNMDVQNFCQNFHKFKFIIVVYLHSDHLLNFEMMKKLKLKLENEQRERKVDPIEYEFMMGVKNSVLQKSVDLLLEQQNPINDTELGIMDTESLRQLKSYFVGQVGLIFTNDVNNILHELQQLLAPEKPLQDENVVTPSNSVTTSHNEQIVYLPVASGKALLPYRYNSTNESFQLNGQLWHSISTVAIPVIQHSSSTCSNDIKLRHGKDNLQQYKCKPAKLKRHDNEQTDLHNDRTELEFLIFNKIGKCITKQTIAITEN</sequence>
<name>A0AA88GS75_NAELO</name>
<accession>A0AA88GS75</accession>
<gene>
    <name evidence="2" type="ORF">C9374_001753</name>
</gene>
<dbReference type="EMBL" id="PYSW02000013">
    <property type="protein sequence ID" value="KAG2387421.1"/>
    <property type="molecule type" value="Genomic_DNA"/>
</dbReference>
<protein>
    <submittedName>
        <fullName evidence="2">Uncharacterized protein</fullName>
    </submittedName>
</protein>
<evidence type="ECO:0000313" key="3">
    <source>
        <dbReference type="Proteomes" id="UP000816034"/>
    </source>
</evidence>
<evidence type="ECO:0000313" key="2">
    <source>
        <dbReference type="EMBL" id="KAG2387421.1"/>
    </source>
</evidence>
<reference evidence="2 3" key="1">
    <citation type="journal article" date="2018" name="BMC Genomics">
        <title>The genome of Naegleria lovaniensis, the basis for a comparative approach to unravel pathogenicity factors of the human pathogenic amoeba N. fowleri.</title>
        <authorList>
            <person name="Liechti N."/>
            <person name="Schurch N."/>
            <person name="Bruggmann R."/>
            <person name="Wittwer M."/>
        </authorList>
    </citation>
    <scope>NUCLEOTIDE SEQUENCE [LARGE SCALE GENOMIC DNA]</scope>
    <source>
        <strain evidence="2 3">ATCC 30569</strain>
    </source>
</reference>
<dbReference type="Gene3D" id="3.30.70.1730">
    <property type="match status" value="1"/>
</dbReference>
<dbReference type="RefSeq" id="XP_044551413.1">
    <property type="nucleotide sequence ID" value="XM_044691095.1"/>
</dbReference>
<dbReference type="InterPro" id="IPR043141">
    <property type="entry name" value="Ribosomal_uL10-like_sf"/>
</dbReference>
<dbReference type="GeneID" id="68094209"/>
<dbReference type="AlphaFoldDB" id="A0AA88GS75"/>
<dbReference type="Proteomes" id="UP000816034">
    <property type="component" value="Unassembled WGS sequence"/>
</dbReference>